<dbReference type="InterPro" id="IPR035901">
    <property type="entry name" value="GIY-YIG_endonuc_sf"/>
</dbReference>
<comment type="caution">
    <text evidence="3">The sequence shown here is derived from an EMBL/GenBank/DDBJ whole genome shotgun (WGS) entry which is preliminary data.</text>
</comment>
<sequence>MGIGVLRPPPAIASAWQTRPCVYILASRRHGTLYVGVTGDLVRRVWVHREHPSGFCAHYRVDRLVWYEPQTDMIAAIAFEKRLKRWRRAWKIALIEKQNPDWRDLYPELTTGTAGLQAIERPSRQ</sequence>
<keyword evidence="4" id="KW-1185">Reference proteome</keyword>
<organism evidence="3 4">
    <name type="scientific">Thalassobaculum fulvum</name>
    <dbReference type="NCBI Taxonomy" id="1633335"/>
    <lineage>
        <taxon>Bacteria</taxon>
        <taxon>Pseudomonadati</taxon>
        <taxon>Pseudomonadota</taxon>
        <taxon>Alphaproteobacteria</taxon>
        <taxon>Rhodospirillales</taxon>
        <taxon>Thalassobaculaceae</taxon>
        <taxon>Thalassobaculum</taxon>
    </lineage>
</organism>
<dbReference type="PANTHER" id="PTHR34477">
    <property type="entry name" value="UPF0213 PROTEIN YHBQ"/>
    <property type="match status" value="1"/>
</dbReference>
<dbReference type="Gene3D" id="3.40.1440.10">
    <property type="entry name" value="GIY-YIG endonuclease"/>
    <property type="match status" value="1"/>
</dbReference>
<reference evidence="3" key="2">
    <citation type="submission" date="2020-09" db="EMBL/GenBank/DDBJ databases">
        <authorList>
            <person name="Sun Q."/>
            <person name="Kim S."/>
        </authorList>
    </citation>
    <scope>NUCLEOTIDE SEQUENCE</scope>
    <source>
        <strain evidence="3">KCTC 42651</strain>
    </source>
</reference>
<evidence type="ECO:0000313" key="4">
    <source>
        <dbReference type="Proteomes" id="UP000630353"/>
    </source>
</evidence>
<dbReference type="PANTHER" id="PTHR34477:SF5">
    <property type="entry name" value="BSL5627 PROTEIN"/>
    <property type="match status" value="1"/>
</dbReference>
<name>A0A919CRP6_9PROT</name>
<dbReference type="EMBL" id="BMZS01000007">
    <property type="protein sequence ID" value="GHD54712.1"/>
    <property type="molecule type" value="Genomic_DNA"/>
</dbReference>
<feature type="domain" description="GIY-YIG" evidence="2">
    <location>
        <begin position="18"/>
        <end position="93"/>
    </location>
</feature>
<dbReference type="Pfam" id="PF01541">
    <property type="entry name" value="GIY-YIG"/>
    <property type="match status" value="1"/>
</dbReference>
<evidence type="ECO:0000313" key="3">
    <source>
        <dbReference type="EMBL" id="GHD54712.1"/>
    </source>
</evidence>
<dbReference type="InterPro" id="IPR050190">
    <property type="entry name" value="UPF0213_domain"/>
</dbReference>
<accession>A0A919CRP6</accession>
<dbReference type="AlphaFoldDB" id="A0A919CRP6"/>
<evidence type="ECO:0000256" key="1">
    <source>
        <dbReference type="ARBA" id="ARBA00007435"/>
    </source>
</evidence>
<dbReference type="SUPFAM" id="SSF82771">
    <property type="entry name" value="GIY-YIG endonuclease"/>
    <property type="match status" value="1"/>
</dbReference>
<comment type="similarity">
    <text evidence="1">Belongs to the UPF0213 family.</text>
</comment>
<dbReference type="Proteomes" id="UP000630353">
    <property type="component" value="Unassembled WGS sequence"/>
</dbReference>
<dbReference type="PROSITE" id="PS50164">
    <property type="entry name" value="GIY_YIG"/>
    <property type="match status" value="1"/>
</dbReference>
<proteinExistence type="inferred from homology"/>
<gene>
    <name evidence="3" type="ORF">GCM10017083_32580</name>
</gene>
<evidence type="ECO:0000259" key="2">
    <source>
        <dbReference type="PROSITE" id="PS50164"/>
    </source>
</evidence>
<protein>
    <recommendedName>
        <fullName evidence="2">GIY-YIG domain-containing protein</fullName>
    </recommendedName>
</protein>
<reference evidence="3" key="1">
    <citation type="journal article" date="2014" name="Int. J. Syst. Evol. Microbiol.">
        <title>Complete genome sequence of Corynebacterium casei LMG S-19264T (=DSM 44701T), isolated from a smear-ripened cheese.</title>
        <authorList>
            <consortium name="US DOE Joint Genome Institute (JGI-PGF)"/>
            <person name="Walter F."/>
            <person name="Albersmeier A."/>
            <person name="Kalinowski J."/>
            <person name="Ruckert C."/>
        </authorList>
    </citation>
    <scope>NUCLEOTIDE SEQUENCE</scope>
    <source>
        <strain evidence="3">KCTC 42651</strain>
    </source>
</reference>
<dbReference type="CDD" id="cd10448">
    <property type="entry name" value="GIY-YIG_unchar_3"/>
    <property type="match status" value="1"/>
</dbReference>
<dbReference type="InterPro" id="IPR000305">
    <property type="entry name" value="GIY-YIG_endonuc"/>
</dbReference>